<proteinExistence type="predicted"/>
<dbReference type="Proteomes" id="UP000829291">
    <property type="component" value="Chromosome 3"/>
</dbReference>
<sequence>MKVCSLHFQQEDYILPDIPSHVKYLKKTAIPSRNLPRSSVEPRRKKKGESERERRLINRNDQKESSKGMELQHLKTDTILENMEHAEGNHCCIEDVMTENEPEIQVEIKSFADIGVQVKSDDVRLSFEMFVQTDEASSTATGIESIKILDTIVEIARKVTENNSTYSNARMSLRERIIMTYIKLKQNISYSFLALMFNCYTAKHCQRIFDEMISLLSQCLKFAIGWPTKEEISRNLPKCFEDFENVRVVLDCTEIFIQHPTKFCCQVLTYSRYKGSNTCKIMTGVTPAGNISFVSKAYGGRATDDDIFEQSNILSLLEPGDGVMVDRGFRKIDELCERNHFKCIRPPYLKEKTQFSRDEALRTAKIAKARVHIERSNQRIKIFKIVGATMPVNLIPRVEDIFIVICATVNLSSPIIKDDKFMNVQVV</sequence>
<dbReference type="InterPro" id="IPR027806">
    <property type="entry name" value="HARBI1_dom"/>
</dbReference>
<feature type="domain" description="DDE Tnp4" evidence="4">
    <location>
        <begin position="250"/>
        <end position="410"/>
    </location>
</feature>
<dbReference type="PANTHER" id="PTHR23080">
    <property type="entry name" value="THAP DOMAIN PROTEIN"/>
    <property type="match status" value="1"/>
</dbReference>
<evidence type="ECO:0000256" key="1">
    <source>
        <dbReference type="ARBA" id="ARBA00001968"/>
    </source>
</evidence>
<accession>A0ABM3FR74</accession>
<keyword evidence="2" id="KW-0479">Metal-binding</keyword>
<reference evidence="7" key="1">
    <citation type="submission" date="2025-08" db="UniProtKB">
        <authorList>
            <consortium name="RefSeq"/>
        </authorList>
    </citation>
    <scope>IDENTIFICATION</scope>
    <source>
        <tissue evidence="7">Thorax and Abdomen</tissue>
    </source>
</reference>
<comment type="cofactor">
    <cofactor evidence="1">
        <name>a divalent metal cation</name>
        <dbReference type="ChEBI" id="CHEBI:60240"/>
    </cofactor>
</comment>
<evidence type="ECO:0000259" key="5">
    <source>
        <dbReference type="Pfam" id="PF13613"/>
    </source>
</evidence>
<evidence type="ECO:0000313" key="6">
    <source>
        <dbReference type="Proteomes" id="UP000829291"/>
    </source>
</evidence>
<dbReference type="PANTHER" id="PTHR23080:SF141">
    <property type="entry name" value="TRANSPOSASE HELIX-TURN-HELIX DOMAIN-CONTAINING PROTEIN"/>
    <property type="match status" value="1"/>
</dbReference>
<dbReference type="Pfam" id="PF13359">
    <property type="entry name" value="DDE_Tnp_4"/>
    <property type="match status" value="1"/>
</dbReference>
<evidence type="ECO:0000259" key="4">
    <source>
        <dbReference type="Pfam" id="PF13359"/>
    </source>
</evidence>
<dbReference type="RefSeq" id="XP_046590506.1">
    <property type="nucleotide sequence ID" value="XM_046734550.1"/>
</dbReference>
<keyword evidence="6" id="KW-1185">Reference proteome</keyword>
<evidence type="ECO:0000313" key="7">
    <source>
        <dbReference type="RefSeq" id="XP_046590506.1"/>
    </source>
</evidence>
<gene>
    <name evidence="7" type="primary">LOC124293510</name>
</gene>
<dbReference type="GeneID" id="124293510"/>
<protein>
    <submittedName>
        <fullName evidence="7">Uncharacterized protein LOC124293510</fullName>
    </submittedName>
</protein>
<evidence type="ECO:0000256" key="3">
    <source>
        <dbReference type="SAM" id="MobiDB-lite"/>
    </source>
</evidence>
<evidence type="ECO:0000256" key="2">
    <source>
        <dbReference type="ARBA" id="ARBA00022723"/>
    </source>
</evidence>
<name>A0ABM3FR74_NEOLC</name>
<dbReference type="Pfam" id="PF13613">
    <property type="entry name" value="HTH_Tnp_4"/>
    <property type="match status" value="1"/>
</dbReference>
<feature type="compositionally biased region" description="Basic and acidic residues" evidence="3">
    <location>
        <begin position="48"/>
        <end position="72"/>
    </location>
</feature>
<organism evidence="6 7">
    <name type="scientific">Neodiprion lecontei</name>
    <name type="common">Redheaded pine sawfly</name>
    <dbReference type="NCBI Taxonomy" id="441921"/>
    <lineage>
        <taxon>Eukaryota</taxon>
        <taxon>Metazoa</taxon>
        <taxon>Ecdysozoa</taxon>
        <taxon>Arthropoda</taxon>
        <taxon>Hexapoda</taxon>
        <taxon>Insecta</taxon>
        <taxon>Pterygota</taxon>
        <taxon>Neoptera</taxon>
        <taxon>Endopterygota</taxon>
        <taxon>Hymenoptera</taxon>
        <taxon>Tenthredinoidea</taxon>
        <taxon>Diprionidae</taxon>
        <taxon>Diprioninae</taxon>
        <taxon>Neodiprion</taxon>
    </lineage>
</organism>
<dbReference type="InterPro" id="IPR027805">
    <property type="entry name" value="Transposase_HTH_dom"/>
</dbReference>
<feature type="region of interest" description="Disordered" evidence="3">
    <location>
        <begin position="33"/>
        <end position="72"/>
    </location>
</feature>
<feature type="domain" description="Transposase Helix-turn-helix" evidence="5">
    <location>
        <begin position="170"/>
        <end position="221"/>
    </location>
</feature>